<dbReference type="InterPro" id="IPR017856">
    <property type="entry name" value="Integrase-like_N"/>
</dbReference>
<dbReference type="STRING" id="1802202.A2730_00390"/>
<evidence type="ECO:0000313" key="8">
    <source>
        <dbReference type="Proteomes" id="UP000176855"/>
    </source>
</evidence>
<evidence type="ECO:0000256" key="3">
    <source>
        <dbReference type="ARBA" id="ARBA00023163"/>
    </source>
</evidence>
<dbReference type="InterPro" id="IPR026564">
    <property type="entry name" value="Transcrip_reg_TACO1-like_dom3"/>
</dbReference>
<comment type="subcellular location">
    <subcellularLocation>
        <location evidence="4">Cytoplasm</location>
    </subcellularLocation>
</comment>
<evidence type="ECO:0000256" key="2">
    <source>
        <dbReference type="ARBA" id="ARBA00023015"/>
    </source>
</evidence>
<dbReference type="SUPFAM" id="SSF75625">
    <property type="entry name" value="YebC-like"/>
    <property type="match status" value="1"/>
</dbReference>
<dbReference type="FunFam" id="1.10.10.200:FF:000002">
    <property type="entry name" value="Probable transcriptional regulatory protein CLM62_37755"/>
    <property type="match status" value="1"/>
</dbReference>
<dbReference type="InterPro" id="IPR049083">
    <property type="entry name" value="TACO1_YebC_N"/>
</dbReference>
<dbReference type="Gene3D" id="3.30.70.980">
    <property type="match status" value="2"/>
</dbReference>
<feature type="domain" description="TACO1/YebC-like second and third" evidence="5">
    <location>
        <begin position="82"/>
        <end position="237"/>
    </location>
</feature>
<dbReference type="GO" id="GO:0006355">
    <property type="term" value="P:regulation of DNA-templated transcription"/>
    <property type="evidence" value="ECO:0007669"/>
    <property type="project" value="UniProtKB-UniRule"/>
</dbReference>
<keyword evidence="4" id="KW-0238">DNA-binding</keyword>
<keyword evidence="4" id="KW-0963">Cytoplasm</keyword>
<gene>
    <name evidence="7" type="ORF">A2730_00390</name>
</gene>
<dbReference type="AlphaFoldDB" id="A0A1G2HMK9"/>
<keyword evidence="2 4" id="KW-0805">Transcription regulation</keyword>
<evidence type="ECO:0000259" key="6">
    <source>
        <dbReference type="Pfam" id="PF20772"/>
    </source>
</evidence>
<name>A0A1G2HMK9_9BACT</name>
<dbReference type="Proteomes" id="UP000176855">
    <property type="component" value="Unassembled WGS sequence"/>
</dbReference>
<sequence length="241" mass="26541">MSGHSHFKTVAATKNANDAKKGKIFSKMGRVITIAVKEKGPDAASNIQLKAAIEKAKEFNMPKENIERAIKKGTGELAGESLEEVSFEGFGPGGFSIIMEGITDNKNRTLGDVKSILSQHEGKIAGEGAVKWMFDRKGAIMVPENQGAKETLELLAIEAGAEDVRWQENMLAIYTKPEDLEKIKKALEEKQLKIQSASLDWVAKEEIEISGKDKEKAEKLFEALDENDAIQDIYSNLKFSL</sequence>
<dbReference type="Pfam" id="PF01709">
    <property type="entry name" value="Transcrip_reg"/>
    <property type="match status" value="1"/>
</dbReference>
<dbReference type="PANTHER" id="PTHR12532:SF0">
    <property type="entry name" value="TRANSLATIONAL ACTIVATOR OF CYTOCHROME C OXIDASE 1"/>
    <property type="match status" value="1"/>
</dbReference>
<dbReference type="GO" id="GO:0005829">
    <property type="term" value="C:cytosol"/>
    <property type="evidence" value="ECO:0007669"/>
    <property type="project" value="TreeGrafter"/>
</dbReference>
<accession>A0A1G2HMK9</accession>
<dbReference type="GO" id="GO:0003677">
    <property type="term" value="F:DNA binding"/>
    <property type="evidence" value="ECO:0007669"/>
    <property type="project" value="UniProtKB-UniRule"/>
</dbReference>
<dbReference type="NCBIfam" id="NF009044">
    <property type="entry name" value="PRK12378.1"/>
    <property type="match status" value="1"/>
</dbReference>
<dbReference type="NCBIfam" id="TIGR01033">
    <property type="entry name" value="YebC/PmpR family DNA-binding transcriptional regulator"/>
    <property type="match status" value="1"/>
</dbReference>
<dbReference type="HAMAP" id="MF_00693">
    <property type="entry name" value="Transcrip_reg_TACO1"/>
    <property type="match status" value="1"/>
</dbReference>
<keyword evidence="3 4" id="KW-0804">Transcription</keyword>
<comment type="similarity">
    <text evidence="1 4">Belongs to the TACO1 family.</text>
</comment>
<proteinExistence type="inferred from homology"/>
<evidence type="ECO:0000256" key="4">
    <source>
        <dbReference type="HAMAP-Rule" id="MF_00693"/>
    </source>
</evidence>
<dbReference type="NCBIfam" id="NF001030">
    <property type="entry name" value="PRK00110.1"/>
    <property type="match status" value="1"/>
</dbReference>
<dbReference type="Pfam" id="PF20772">
    <property type="entry name" value="TACO1_YebC_N"/>
    <property type="match status" value="1"/>
</dbReference>
<feature type="domain" description="TACO1/YebC-like N-terminal" evidence="6">
    <location>
        <begin position="5"/>
        <end position="76"/>
    </location>
</feature>
<reference evidence="7 8" key="1">
    <citation type="journal article" date="2016" name="Nat. Commun.">
        <title>Thousands of microbial genomes shed light on interconnected biogeochemical processes in an aquifer system.</title>
        <authorList>
            <person name="Anantharaman K."/>
            <person name="Brown C.T."/>
            <person name="Hug L.A."/>
            <person name="Sharon I."/>
            <person name="Castelle C.J."/>
            <person name="Probst A.J."/>
            <person name="Thomas B.C."/>
            <person name="Singh A."/>
            <person name="Wilkins M.J."/>
            <person name="Karaoz U."/>
            <person name="Brodie E.L."/>
            <person name="Williams K.H."/>
            <person name="Hubbard S.S."/>
            <person name="Banfield J.F."/>
        </authorList>
    </citation>
    <scope>NUCLEOTIDE SEQUENCE [LARGE SCALE GENOMIC DNA]</scope>
</reference>
<organism evidence="7 8">
    <name type="scientific">Candidatus Staskawiczbacteria bacterium RIFCSPHIGHO2_01_FULL_39_25</name>
    <dbReference type="NCBI Taxonomy" id="1802202"/>
    <lineage>
        <taxon>Bacteria</taxon>
        <taxon>Candidatus Staskawicziibacteriota</taxon>
    </lineage>
</organism>
<dbReference type="InterPro" id="IPR002876">
    <property type="entry name" value="Transcrip_reg_TACO1-like"/>
</dbReference>
<dbReference type="Gene3D" id="1.10.10.200">
    <property type="match status" value="1"/>
</dbReference>
<dbReference type="PANTHER" id="PTHR12532">
    <property type="entry name" value="TRANSLATIONAL ACTIVATOR OF CYTOCHROME C OXIDASE 1"/>
    <property type="match status" value="1"/>
</dbReference>
<evidence type="ECO:0000259" key="5">
    <source>
        <dbReference type="Pfam" id="PF01709"/>
    </source>
</evidence>
<dbReference type="InterPro" id="IPR048300">
    <property type="entry name" value="TACO1_YebC-like_2nd/3rd_dom"/>
</dbReference>
<evidence type="ECO:0000313" key="7">
    <source>
        <dbReference type="EMBL" id="OGZ63737.1"/>
    </source>
</evidence>
<dbReference type="EMBL" id="MHOO01000011">
    <property type="protein sequence ID" value="OGZ63737.1"/>
    <property type="molecule type" value="Genomic_DNA"/>
</dbReference>
<dbReference type="InterPro" id="IPR029072">
    <property type="entry name" value="YebC-like"/>
</dbReference>
<evidence type="ECO:0000256" key="1">
    <source>
        <dbReference type="ARBA" id="ARBA00008724"/>
    </source>
</evidence>
<protein>
    <recommendedName>
        <fullName evidence="4">Probable transcriptional regulatory protein A2730_00390</fullName>
    </recommendedName>
</protein>
<comment type="caution">
    <text evidence="7">The sequence shown here is derived from an EMBL/GenBank/DDBJ whole genome shotgun (WGS) entry which is preliminary data.</text>
</comment>